<sequence>MYILVSSPPSAKGQIVLRQLDNEGQLFDTFFLDSVDFAGAVEALDEEGVRWVWSDTAHWYPGLLEQGVRVGRCHDLRLCHVILRNAEGAAGSELAHGPASAWDEASADRVIAGATLFDDLLDDGMSGPNDPGRTAALAGIPVSQSAAWAEISDEPGDNPYGDDESLAEFQRQLEAWLGSDRPGPLGLLLAAESAGALSAQEMRFFGIPWHVDVHNRILTEMLGPKPQFGGRPAKMERLAEQIRVALDAHGLNPDSPQDLLKALRRAGLDVSSTSKWELYNLKHPVIEPLLAYKKLSRLHTANGWTWLDTWVADGRFRPEYVVGGVVTGRWAAKGGGALQLPASVRGAVVADPGWSLVVADAAQLEPRILSALSGDLAMAEAGRGHDLYQALVDQGVVDTRDHAKVALLGALYGATSGQSAALMPRLTKAFPQAIRLVEEAARVGERGGIVSTWLGRSSPRPDKLWWVDAVLDSDTPAGPQRDRARQEARSWGRFTRNFVCQGSAAEWALSWLAGLRQRLAVLGEPGARPHLVYFLHDEVMVHTPEACAEQVIQAVRESAAAAGRLLFGEFPVEFPVEAVVVDNYGAAK</sequence>
<dbReference type="CDD" id="cd06444">
    <property type="entry name" value="DNA_pol_A"/>
    <property type="match status" value="1"/>
</dbReference>
<dbReference type="GO" id="GO:0003887">
    <property type="term" value="F:DNA-directed DNA polymerase activity"/>
    <property type="evidence" value="ECO:0007669"/>
    <property type="project" value="UniProtKB-EC"/>
</dbReference>
<reference evidence="5 6" key="1">
    <citation type="submission" date="2020-02" db="EMBL/GenBank/DDBJ databases">
        <title>Sequencing the genomes of 1000 actinobacteria strains.</title>
        <authorList>
            <person name="Klenk H.-P."/>
        </authorList>
    </citation>
    <scope>NUCLEOTIDE SEQUENCE [LARGE SCALE GENOMIC DNA]</scope>
    <source>
        <strain evidence="5 6">DSM 27960</strain>
    </source>
</reference>
<keyword evidence="5" id="KW-0548">Nucleotidyltransferase</keyword>
<dbReference type="EC" id="2.7.7.7" evidence="1"/>
<dbReference type="Gene3D" id="3.30.70.370">
    <property type="match status" value="1"/>
</dbReference>
<comment type="catalytic activity">
    <reaction evidence="3">
        <text>DNA(n) + a 2'-deoxyribonucleoside 5'-triphosphate = DNA(n+1) + diphosphate</text>
        <dbReference type="Rhea" id="RHEA:22508"/>
        <dbReference type="Rhea" id="RHEA-COMP:17339"/>
        <dbReference type="Rhea" id="RHEA-COMP:17340"/>
        <dbReference type="ChEBI" id="CHEBI:33019"/>
        <dbReference type="ChEBI" id="CHEBI:61560"/>
        <dbReference type="ChEBI" id="CHEBI:173112"/>
        <dbReference type="EC" id="2.7.7.7"/>
    </reaction>
</comment>
<dbReference type="InterPro" id="IPR043502">
    <property type="entry name" value="DNA/RNA_pol_sf"/>
</dbReference>
<dbReference type="GO" id="GO:0006302">
    <property type="term" value="P:double-strand break repair"/>
    <property type="evidence" value="ECO:0007669"/>
    <property type="project" value="TreeGrafter"/>
</dbReference>
<protein>
    <recommendedName>
        <fullName evidence="1">DNA-directed DNA polymerase</fullName>
        <ecNumber evidence="1">2.7.7.7</ecNumber>
    </recommendedName>
</protein>
<keyword evidence="2" id="KW-0235">DNA replication</keyword>
<dbReference type="Gene3D" id="1.10.150.20">
    <property type="entry name" value="5' to 3' exonuclease, C-terminal subdomain"/>
    <property type="match status" value="1"/>
</dbReference>
<evidence type="ECO:0000313" key="6">
    <source>
        <dbReference type="Proteomes" id="UP000541033"/>
    </source>
</evidence>
<gene>
    <name evidence="5" type="ORF">FHX76_002199</name>
</gene>
<evidence type="ECO:0000256" key="1">
    <source>
        <dbReference type="ARBA" id="ARBA00012417"/>
    </source>
</evidence>
<name>A0A7X5R263_9MICO</name>
<evidence type="ECO:0000256" key="2">
    <source>
        <dbReference type="ARBA" id="ARBA00022705"/>
    </source>
</evidence>
<feature type="domain" description="DNA-directed DNA polymerase family A palm" evidence="4">
    <location>
        <begin position="343"/>
        <end position="547"/>
    </location>
</feature>
<dbReference type="PANTHER" id="PTHR10133:SF27">
    <property type="entry name" value="DNA POLYMERASE NU"/>
    <property type="match status" value="1"/>
</dbReference>
<dbReference type="GO" id="GO:0003677">
    <property type="term" value="F:DNA binding"/>
    <property type="evidence" value="ECO:0007669"/>
    <property type="project" value="InterPro"/>
</dbReference>
<keyword evidence="6" id="KW-1185">Reference proteome</keyword>
<dbReference type="RefSeq" id="WP_341777930.1">
    <property type="nucleotide sequence ID" value="NZ_JAAMOX010000002.1"/>
</dbReference>
<comment type="caution">
    <text evidence="5">The sequence shown here is derived from an EMBL/GenBank/DDBJ whole genome shotgun (WGS) entry which is preliminary data.</text>
</comment>
<dbReference type="InterPro" id="IPR002298">
    <property type="entry name" value="DNA_polymerase_A"/>
</dbReference>
<dbReference type="NCBIfam" id="NF011538">
    <property type="entry name" value="PRK14975.1-1"/>
    <property type="match status" value="1"/>
</dbReference>
<evidence type="ECO:0000256" key="3">
    <source>
        <dbReference type="ARBA" id="ARBA00049244"/>
    </source>
</evidence>
<dbReference type="SMART" id="SM00482">
    <property type="entry name" value="POLAc"/>
    <property type="match status" value="1"/>
</dbReference>
<dbReference type="AlphaFoldDB" id="A0A7X5R263"/>
<keyword evidence="5" id="KW-0808">Transferase</keyword>
<accession>A0A7X5R263</accession>
<proteinExistence type="predicted"/>
<dbReference type="GO" id="GO:0006261">
    <property type="term" value="P:DNA-templated DNA replication"/>
    <property type="evidence" value="ECO:0007669"/>
    <property type="project" value="InterPro"/>
</dbReference>
<dbReference type="PANTHER" id="PTHR10133">
    <property type="entry name" value="DNA POLYMERASE I"/>
    <property type="match status" value="1"/>
</dbReference>
<dbReference type="EMBL" id="JAAMOX010000002">
    <property type="protein sequence ID" value="NIH54303.1"/>
    <property type="molecule type" value="Genomic_DNA"/>
</dbReference>
<evidence type="ECO:0000313" key="5">
    <source>
        <dbReference type="EMBL" id="NIH54303.1"/>
    </source>
</evidence>
<dbReference type="InterPro" id="IPR001098">
    <property type="entry name" value="DNA-dir_DNA_pol_A_palm_dom"/>
</dbReference>
<organism evidence="5 6">
    <name type="scientific">Lysinibacter cavernae</name>
    <dbReference type="NCBI Taxonomy" id="1640652"/>
    <lineage>
        <taxon>Bacteria</taxon>
        <taxon>Bacillati</taxon>
        <taxon>Actinomycetota</taxon>
        <taxon>Actinomycetes</taxon>
        <taxon>Micrococcales</taxon>
        <taxon>Microbacteriaceae</taxon>
        <taxon>Lysinibacter</taxon>
    </lineage>
</organism>
<dbReference type="SUPFAM" id="SSF56672">
    <property type="entry name" value="DNA/RNA polymerases"/>
    <property type="match status" value="1"/>
</dbReference>
<dbReference type="Proteomes" id="UP000541033">
    <property type="component" value="Unassembled WGS sequence"/>
</dbReference>
<dbReference type="Pfam" id="PF00476">
    <property type="entry name" value="DNA_pol_A"/>
    <property type="match status" value="1"/>
</dbReference>
<evidence type="ECO:0000259" key="4">
    <source>
        <dbReference type="SMART" id="SM00482"/>
    </source>
</evidence>